<dbReference type="Pfam" id="PF05147">
    <property type="entry name" value="LANC_like"/>
    <property type="match status" value="1"/>
</dbReference>
<sequence>MKVLLRDEQKLKIEEIVKSLDVFYKDPNNILEAYRYVLKSDDLEAEIKKISPRYVIDIARFLGELYSSDLGLVKDQIKQNFHSMNKNLSSFHGLSVSSGIALIINSYKDIIGIDEDIDEEIFELLKIMVSSIEKYIITIKDNKIMRYCECIGGLVGIGRVLLRFKDNAEIDKTIRLILKTLIDFVYMNKVYNGVERPSWYITDKEEFVLDRERFPNGYLNNGMAHGISGVLAFLSISIIRGIKVEGQSDAIEIILKELYKYKIENDNVTYWLGRIPYEMIDKFEEIPLERCSWCYGTIGISRAIYLAGKAIKKQKYIDDALYSLKTISKLSIEDMQLTSPMFCHGTAGVLEIFTLMYDDTLDEDFLDIISKLIDETLKYFDEEEPFKFYTREISSMSEKYPMDDYTVFGGVISVALVLLQFIKKKSTEWESVFVIN</sequence>
<dbReference type="InterPro" id="IPR033889">
    <property type="entry name" value="LanC"/>
</dbReference>
<feature type="binding site" evidence="1">
    <location>
        <position position="343"/>
    </location>
    <ligand>
        <name>Zn(2+)</name>
        <dbReference type="ChEBI" id="CHEBI:29105"/>
    </ligand>
</feature>
<dbReference type="Proteomes" id="UP000002730">
    <property type="component" value="Chromosome"/>
</dbReference>
<dbReference type="GO" id="GO:0031179">
    <property type="term" value="P:peptide modification"/>
    <property type="evidence" value="ECO:0007669"/>
    <property type="project" value="InterPro"/>
</dbReference>
<evidence type="ECO:0000313" key="2">
    <source>
        <dbReference type="EMBL" id="ADL53917.1"/>
    </source>
</evidence>
<feature type="binding site" evidence="1">
    <location>
        <position position="294"/>
    </location>
    <ligand>
        <name>Zn(2+)</name>
        <dbReference type="ChEBI" id="CHEBI:29105"/>
    </ligand>
</feature>
<keyword evidence="1" id="KW-0862">Zinc</keyword>
<organism evidence="2 3">
    <name type="scientific">Clostridium cellulovorans (strain ATCC 35296 / DSM 3052 / OCM 3 / 743B)</name>
    <dbReference type="NCBI Taxonomy" id="573061"/>
    <lineage>
        <taxon>Bacteria</taxon>
        <taxon>Bacillati</taxon>
        <taxon>Bacillota</taxon>
        <taxon>Clostridia</taxon>
        <taxon>Eubacteriales</taxon>
        <taxon>Clostridiaceae</taxon>
        <taxon>Clostridium</taxon>
    </lineage>
</organism>
<keyword evidence="1" id="KW-0479">Metal-binding</keyword>
<evidence type="ECO:0000313" key="3">
    <source>
        <dbReference type="Proteomes" id="UP000002730"/>
    </source>
</evidence>
<dbReference type="SUPFAM" id="SSF158745">
    <property type="entry name" value="LanC-like"/>
    <property type="match status" value="1"/>
</dbReference>
<dbReference type="GO" id="GO:0046872">
    <property type="term" value="F:metal ion binding"/>
    <property type="evidence" value="ECO:0007669"/>
    <property type="project" value="UniProtKB-KW"/>
</dbReference>
<protein>
    <submittedName>
        <fullName evidence="2">Lanthionine synthetase C family protein</fullName>
    </submittedName>
</protein>
<dbReference type="PRINTS" id="PR01955">
    <property type="entry name" value="LANCFRANKIA"/>
</dbReference>
<dbReference type="eggNOG" id="COG4403">
    <property type="taxonomic scope" value="Bacteria"/>
</dbReference>
<dbReference type="PRINTS" id="PR01950">
    <property type="entry name" value="LANCSUPER"/>
</dbReference>
<dbReference type="CDD" id="cd04793">
    <property type="entry name" value="LanC"/>
    <property type="match status" value="1"/>
</dbReference>
<evidence type="ECO:0000256" key="1">
    <source>
        <dbReference type="PIRSR" id="PIRSR607822-1"/>
    </source>
</evidence>
<dbReference type="EMBL" id="CP002160">
    <property type="protein sequence ID" value="ADL53917.1"/>
    <property type="molecule type" value="Genomic_DNA"/>
</dbReference>
<keyword evidence="3" id="KW-1185">Reference proteome</keyword>
<dbReference type="RefSeq" id="WP_013291975.1">
    <property type="nucleotide sequence ID" value="NC_014393.1"/>
</dbReference>
<dbReference type="KEGG" id="ccb:Clocel_4256"/>
<dbReference type="STRING" id="573061.Clocel_4256"/>
<gene>
    <name evidence="2" type="ordered locus">Clocel_4256</name>
</gene>
<feature type="binding site" evidence="1">
    <location>
        <position position="344"/>
    </location>
    <ligand>
        <name>Zn(2+)</name>
        <dbReference type="ChEBI" id="CHEBI:29105"/>
    </ligand>
</feature>
<reference evidence="2 3" key="1">
    <citation type="submission" date="2010-08" db="EMBL/GenBank/DDBJ databases">
        <title>Complete sequence of Clostridium cellulovorans 743B.</title>
        <authorList>
            <consortium name="US DOE Joint Genome Institute"/>
            <person name="Lucas S."/>
            <person name="Copeland A."/>
            <person name="Lapidus A."/>
            <person name="Cheng J.-F."/>
            <person name="Bruce D."/>
            <person name="Goodwin L."/>
            <person name="Pitluck S."/>
            <person name="Chertkov O."/>
            <person name="Detter J.C."/>
            <person name="Han C."/>
            <person name="Tapia R."/>
            <person name="Land M."/>
            <person name="Hauser L."/>
            <person name="Chang Y.-J."/>
            <person name="Jeffries C."/>
            <person name="Kyrpides N."/>
            <person name="Ivanova N."/>
            <person name="Mikhailova N."/>
            <person name="Hemme C.L."/>
            <person name="Woyke T."/>
        </authorList>
    </citation>
    <scope>NUCLEOTIDE SEQUENCE [LARGE SCALE GENOMIC DNA]</scope>
    <source>
        <strain evidence="3">ATCC 35296 / DSM 3052 / OCM 3 / 743B</strain>
    </source>
</reference>
<dbReference type="SMART" id="SM01260">
    <property type="entry name" value="LANC_like"/>
    <property type="match status" value="1"/>
</dbReference>
<dbReference type="AlphaFoldDB" id="D9SNC5"/>
<name>D9SNC5_CLOC7</name>
<dbReference type="Gene3D" id="1.50.10.20">
    <property type="match status" value="1"/>
</dbReference>
<accession>D9SNC5</accession>
<dbReference type="InterPro" id="IPR007822">
    <property type="entry name" value="LANC-like"/>
</dbReference>
<proteinExistence type="predicted"/>
<dbReference type="OrthoDB" id="1882482at2"/>
<dbReference type="HOGENOM" id="CLU_049438_0_1_9"/>